<accession>A0AAE1G976</accession>
<dbReference type="Proteomes" id="UP001286313">
    <property type="component" value="Unassembled WGS sequence"/>
</dbReference>
<evidence type="ECO:0000313" key="3">
    <source>
        <dbReference type="Proteomes" id="UP001286313"/>
    </source>
</evidence>
<dbReference type="Pfam" id="PF22938">
    <property type="entry name" value="Integrase_p58_C"/>
    <property type="match status" value="1"/>
</dbReference>
<dbReference type="EMBL" id="JAWQEG010000799">
    <property type="protein sequence ID" value="KAK3885438.1"/>
    <property type="molecule type" value="Genomic_DNA"/>
</dbReference>
<proteinExistence type="predicted"/>
<reference evidence="2" key="1">
    <citation type="submission" date="2023-10" db="EMBL/GenBank/DDBJ databases">
        <title>Genome assemblies of two species of porcelain crab, Petrolisthes cinctipes and Petrolisthes manimaculis (Anomura: Porcellanidae).</title>
        <authorList>
            <person name="Angst P."/>
        </authorList>
    </citation>
    <scope>NUCLEOTIDE SEQUENCE</scope>
    <source>
        <strain evidence="2">PB745_01</strain>
        <tissue evidence="2">Gill</tissue>
    </source>
</reference>
<dbReference type="SUPFAM" id="SSF47353">
    <property type="entry name" value="Retrovirus capsid dimerization domain-like"/>
    <property type="match status" value="1"/>
</dbReference>
<dbReference type="InterPro" id="IPR054465">
    <property type="entry name" value="Integrase_p58-like_C"/>
</dbReference>
<dbReference type="InterPro" id="IPR038269">
    <property type="entry name" value="SCAN_sf"/>
</dbReference>
<protein>
    <recommendedName>
        <fullName evidence="1">Integrase p58-like C-terminal domain-containing protein</fullName>
    </recommendedName>
</protein>
<sequence>MDDYDRLRELILLEDFLNKIEPEVRTYLVDKNVKTSSQAAELAQDYYLVRKHDKSQTRRRVSGEDLLCPTVHGSVVLAVSTEIVPGCNYSPYLSSGCVWWCGEMYPVRILRDTGASISLWVKPPQSDISELSANFCGPYVIERRIGMTDYLVRTPDRRKKYQLCHINMLKPYYRNESSPTPAPVVRATAVVTTVGEDVDVDFYTTDATAVFVPWGVQRRSGENFLD</sequence>
<evidence type="ECO:0000259" key="1">
    <source>
        <dbReference type="Pfam" id="PF22938"/>
    </source>
</evidence>
<feature type="domain" description="Integrase p58-like C-terminal" evidence="1">
    <location>
        <begin position="137"/>
        <end position="171"/>
    </location>
</feature>
<dbReference type="Gene3D" id="1.10.4020.10">
    <property type="entry name" value="DNA breaking-rejoining enzymes"/>
    <property type="match status" value="1"/>
</dbReference>
<comment type="caution">
    <text evidence="2">The sequence shown here is derived from an EMBL/GenBank/DDBJ whole genome shotgun (WGS) entry which is preliminary data.</text>
</comment>
<organism evidence="2 3">
    <name type="scientific">Petrolisthes cinctipes</name>
    <name type="common">Flat porcelain crab</name>
    <dbReference type="NCBI Taxonomy" id="88211"/>
    <lineage>
        <taxon>Eukaryota</taxon>
        <taxon>Metazoa</taxon>
        <taxon>Ecdysozoa</taxon>
        <taxon>Arthropoda</taxon>
        <taxon>Crustacea</taxon>
        <taxon>Multicrustacea</taxon>
        <taxon>Malacostraca</taxon>
        <taxon>Eumalacostraca</taxon>
        <taxon>Eucarida</taxon>
        <taxon>Decapoda</taxon>
        <taxon>Pleocyemata</taxon>
        <taxon>Anomura</taxon>
        <taxon>Galatheoidea</taxon>
        <taxon>Porcellanidae</taxon>
        <taxon>Petrolisthes</taxon>
    </lineage>
</organism>
<evidence type="ECO:0000313" key="2">
    <source>
        <dbReference type="EMBL" id="KAK3885438.1"/>
    </source>
</evidence>
<keyword evidence="3" id="KW-1185">Reference proteome</keyword>
<name>A0AAE1G976_PETCI</name>
<gene>
    <name evidence="2" type="ORF">Pcinc_010353</name>
</gene>
<dbReference type="AlphaFoldDB" id="A0AAE1G976"/>